<dbReference type="EMBL" id="CU633876">
    <property type="protein sequence ID" value="CAP65878.1"/>
    <property type="molecule type" value="Genomic_DNA"/>
</dbReference>
<evidence type="ECO:0000256" key="1">
    <source>
        <dbReference type="SAM" id="SignalP"/>
    </source>
</evidence>
<dbReference type="Proteomes" id="UP000001197">
    <property type="component" value="Chromosome 5"/>
</dbReference>
<name>B2APG1_PODAN</name>
<dbReference type="GeneID" id="6189784"/>
<evidence type="ECO:0000313" key="4">
    <source>
        <dbReference type="Proteomes" id="UP000001197"/>
    </source>
</evidence>
<reference evidence="4" key="3">
    <citation type="journal article" date="2014" name="Genetics">
        <title>Maintaining two mating types: Structure of the mating type locus and its role in heterokaryosis in Podospora anserina.</title>
        <authorList>
            <person name="Grognet P."/>
            <person name="Bidard F."/>
            <person name="Kuchly C."/>
            <person name="Tong L.C.H."/>
            <person name="Coppin E."/>
            <person name="Benkhali J.A."/>
            <person name="Couloux A."/>
            <person name="Wincker P."/>
            <person name="Debuchy R."/>
            <person name="Silar P."/>
        </authorList>
    </citation>
    <scope>GENOME REANNOTATION</scope>
    <source>
        <strain evidence="4">S / ATCC MYA-4624 / DSM 980 / FGSC 10383</strain>
    </source>
</reference>
<sequence length="219" mass="23841">MFKLLLLLVGVTAAAAAAAGDPAGSGTVTVIQTTSIVTWETSYVTLPTSYQSTGIALASSGTVSTGTTSSLSGTASTQTPSVNSDLGRLWVFHRTIFTPEDPNYTKQCFYDMFESRMSEAVLFPCSQPYNATWHIGRGSDCDGGYLMPIPEFNIGFDILGVNTGCWYHPEALQIFCDQGHYPCRFENHIDYIHCSNETEAPMTNYNGYVRMACDGFLAK</sequence>
<dbReference type="HOGENOM" id="CLU_1175859_0_0_1"/>
<dbReference type="VEuPathDB" id="FungiDB:PODANS_5_10850"/>
<reference evidence="3" key="4">
    <citation type="submission" date="2015-04" db="EMBL/GenBank/DDBJ databases">
        <title>Maintaining two mating types: Structure of the mating type locus and its role in heterokaryosis in Podospora anserina.</title>
        <authorList>
            <person name="Grognet P."/>
            <person name="Bidard F."/>
            <person name="Kuchly C."/>
            <person name="Chan Ho Tong L."/>
            <person name="Coppin E."/>
            <person name="Ait Benkhali J."/>
            <person name="Couloux A."/>
            <person name="Wincker P."/>
            <person name="Debuchy R."/>
            <person name="Silar P."/>
        </authorList>
    </citation>
    <scope>NUCLEOTIDE SEQUENCE</scope>
</reference>
<dbReference type="KEGG" id="pan:PODANSg2662"/>
<keyword evidence="1" id="KW-0732">Signal</keyword>
<reference evidence="2 4" key="1">
    <citation type="journal article" date="2008" name="Genome Biol.">
        <title>The genome sequence of the model ascomycete fungus Podospora anserina.</title>
        <authorList>
            <person name="Espagne E."/>
            <person name="Lespinet O."/>
            <person name="Malagnac F."/>
            <person name="Da Silva C."/>
            <person name="Jaillon O."/>
            <person name="Porcel B.M."/>
            <person name="Couloux A."/>
            <person name="Aury J.-M."/>
            <person name="Segurens B."/>
            <person name="Poulain J."/>
            <person name="Anthouard V."/>
            <person name="Grossetete S."/>
            <person name="Khalili H."/>
            <person name="Coppin E."/>
            <person name="Dequard-Chablat M."/>
            <person name="Picard M."/>
            <person name="Contamine V."/>
            <person name="Arnaise S."/>
            <person name="Bourdais A."/>
            <person name="Berteaux-Lecellier V."/>
            <person name="Gautheret D."/>
            <person name="de Vries R.P."/>
            <person name="Battaglia E."/>
            <person name="Coutinho P.M."/>
            <person name="Danchin E.G.J."/>
            <person name="Henrissat B."/>
            <person name="El Khoury R."/>
            <person name="Sainsard-Chanet A."/>
            <person name="Boivin A."/>
            <person name="Pinan-Lucarre B."/>
            <person name="Sellem C.H."/>
            <person name="Debuchy R."/>
            <person name="Wincker P."/>
            <person name="Weissenbach J."/>
            <person name="Silar P."/>
        </authorList>
    </citation>
    <scope>NUCLEOTIDE SEQUENCE [LARGE SCALE GENOMIC DNA]</scope>
    <source>
        <strain evidence="4">S / ATCC MYA-4624 / DSM 980 / FGSC 10383</strain>
        <strain evidence="2">S mat+</strain>
    </source>
</reference>
<accession>B2APG1</accession>
<dbReference type="OrthoDB" id="10460274at2759"/>
<dbReference type="AlphaFoldDB" id="B2APG1"/>
<keyword evidence="4" id="KW-1185">Reference proteome</keyword>
<organism evidence="2">
    <name type="scientific">Podospora anserina (strain S / ATCC MYA-4624 / DSM 980 / FGSC 10383)</name>
    <name type="common">Pleurage anserina</name>
    <dbReference type="NCBI Taxonomy" id="515849"/>
    <lineage>
        <taxon>Eukaryota</taxon>
        <taxon>Fungi</taxon>
        <taxon>Dikarya</taxon>
        <taxon>Ascomycota</taxon>
        <taxon>Pezizomycotina</taxon>
        <taxon>Sordariomycetes</taxon>
        <taxon>Sordariomycetidae</taxon>
        <taxon>Sordariales</taxon>
        <taxon>Podosporaceae</taxon>
        <taxon>Podospora</taxon>
        <taxon>Podospora anserina</taxon>
    </lineage>
</organism>
<gene>
    <name evidence="2" type="ORF">PODANS_5_10850</name>
</gene>
<dbReference type="RefSeq" id="XP_001905635.1">
    <property type="nucleotide sequence ID" value="XM_001905600.1"/>
</dbReference>
<evidence type="ECO:0000313" key="3">
    <source>
        <dbReference type="EMBL" id="CDP30260.1"/>
    </source>
</evidence>
<reference evidence="2" key="2">
    <citation type="submission" date="2008-07" db="EMBL/GenBank/DDBJ databases">
        <authorList>
            <person name="Genoscope - CEA"/>
        </authorList>
    </citation>
    <scope>NUCLEOTIDE SEQUENCE</scope>
    <source>
        <strain evidence="2">S mat+</strain>
    </source>
</reference>
<feature type="chain" id="PRO_5007638811" evidence="1">
    <location>
        <begin position="20"/>
        <end position="219"/>
    </location>
</feature>
<feature type="signal peptide" evidence="1">
    <location>
        <begin position="1"/>
        <end position="19"/>
    </location>
</feature>
<evidence type="ECO:0000313" key="2">
    <source>
        <dbReference type="EMBL" id="CAP65878.1"/>
    </source>
</evidence>
<dbReference type="EMBL" id="FO904940">
    <property type="protein sequence ID" value="CDP30260.1"/>
    <property type="molecule type" value="Genomic_DNA"/>
</dbReference>
<proteinExistence type="predicted"/>
<protein>
    <submittedName>
        <fullName evidence="2">Podospora anserina S mat+ genomic DNA chromosome 5, supercontig 10</fullName>
    </submittedName>
</protein>